<organism evidence="1 2">
    <name type="scientific">Macrococcus epidermidis</name>
    <dbReference type="NCBI Taxonomy" id="1902580"/>
    <lineage>
        <taxon>Bacteria</taxon>
        <taxon>Bacillati</taxon>
        <taxon>Bacillota</taxon>
        <taxon>Bacilli</taxon>
        <taxon>Bacillales</taxon>
        <taxon>Staphylococcaceae</taxon>
        <taxon>Macrococcus</taxon>
    </lineage>
</organism>
<keyword evidence="2" id="KW-1185">Reference proteome</keyword>
<dbReference type="EMBL" id="PZJH01000001">
    <property type="protein sequence ID" value="RAK45979.1"/>
    <property type="molecule type" value="Genomic_DNA"/>
</dbReference>
<protein>
    <submittedName>
        <fullName evidence="1">Uncharacterized protein</fullName>
    </submittedName>
</protein>
<name>A0A327ZUU9_9STAP</name>
<dbReference type="Proteomes" id="UP000249808">
    <property type="component" value="Unassembled WGS sequence"/>
</dbReference>
<reference evidence="1 2" key="1">
    <citation type="journal article" date="2018" name="Front. Microbiol.">
        <title>Description and Comparative Genomics of Macrococcus caseolyticus subsp. hominis subsp. nov., Macrococcus goetzii sp. nov., Macrococcus epidermidis sp. nov., and Macrococcus bohemicus sp. nov., Novel Macrococci From Human Clinical Material With Virulence Potential and Suspected Uptake of Foreign DNA by Natural Transformation.</title>
        <authorList>
            <person name="Maslanova I."/>
            <person name="Wertheimer Z."/>
            <person name="Sedlacek I."/>
            <person name="Svec P."/>
            <person name="Indrakova A."/>
            <person name="Kovarovic V."/>
            <person name="Schumann P."/>
            <person name="Sproer C."/>
            <person name="Kralova S."/>
            <person name="Sedo O."/>
            <person name="Kristofova L."/>
            <person name="Vrbovska V."/>
            <person name="Fuzik T."/>
            <person name="Petras P."/>
            <person name="Zdrahal Z."/>
            <person name="Ruzickova V."/>
            <person name="Doskar J."/>
            <person name="Pantucek R."/>
        </authorList>
    </citation>
    <scope>NUCLEOTIDE SEQUENCE [LARGE SCALE GENOMIC DNA]</scope>
    <source>
        <strain evidence="1 2">01/688</strain>
    </source>
</reference>
<sequence length="189" mass="21926">MIFVIGEVFKEKLASDSMSEILNTMPLALALPLNDKGYRIHLGTRFKDSEDLQDIKDYLAEKDIFFNQFDDYDTYTLDDWDLDYIYDAYDTDTLVFFSNVGDDTIESMASFGNNYDCKSVLYINKLFISKEALQLMSHSFIEEQYVQGYESEIPKDKITIIPKHISDTEAAQLMIDKIIEIEKALNKKK</sequence>
<gene>
    <name evidence="1" type="ORF">BHU61_00605</name>
</gene>
<evidence type="ECO:0000313" key="1">
    <source>
        <dbReference type="EMBL" id="RAK45979.1"/>
    </source>
</evidence>
<comment type="caution">
    <text evidence="1">The sequence shown here is derived from an EMBL/GenBank/DDBJ whole genome shotgun (WGS) entry which is preliminary data.</text>
</comment>
<accession>A0A327ZUU9</accession>
<dbReference type="RefSeq" id="WP_111714158.1">
    <property type="nucleotide sequence ID" value="NZ_JBHSSR010000001.1"/>
</dbReference>
<proteinExistence type="predicted"/>
<dbReference type="AlphaFoldDB" id="A0A327ZUU9"/>
<evidence type="ECO:0000313" key="2">
    <source>
        <dbReference type="Proteomes" id="UP000249808"/>
    </source>
</evidence>